<feature type="transmembrane region" description="Helical" evidence="6">
    <location>
        <begin position="327"/>
        <end position="348"/>
    </location>
</feature>
<evidence type="ECO:0000256" key="4">
    <source>
        <dbReference type="ARBA" id="ARBA00022989"/>
    </source>
</evidence>
<dbReference type="InterPro" id="IPR011701">
    <property type="entry name" value="MFS"/>
</dbReference>
<dbReference type="OrthoDB" id="2962993at2759"/>
<feature type="transmembrane region" description="Helical" evidence="6">
    <location>
        <begin position="56"/>
        <end position="79"/>
    </location>
</feature>
<proteinExistence type="predicted"/>
<evidence type="ECO:0000313" key="7">
    <source>
        <dbReference type="EMBL" id="CTR09519.1"/>
    </source>
</evidence>
<reference evidence="8 10" key="2">
    <citation type="journal article" date="2018" name="Elife">
        <title>Functional genomics of lipid metabolism in the oleaginous yeast Rhodosporidium toruloides.</title>
        <authorList>
            <person name="Coradetti S.T."/>
            <person name="Pinel D."/>
            <person name="Geiselman G."/>
            <person name="Ito M."/>
            <person name="Mondo S."/>
            <person name="Reilly M.C."/>
            <person name="Cheng Y.F."/>
            <person name="Bauer S."/>
            <person name="Grigoriev I."/>
            <person name="Gladden J.M."/>
            <person name="Simmons B.A."/>
            <person name="Brem R."/>
            <person name="Arkin A.P."/>
            <person name="Skerker J.M."/>
        </authorList>
    </citation>
    <scope>NUCLEOTIDE SEQUENCE [LARGE SCALE GENOMIC DNA]</scope>
    <source>
        <strain evidence="8 10">NBRC 0880</strain>
    </source>
</reference>
<evidence type="ECO:0000256" key="2">
    <source>
        <dbReference type="ARBA" id="ARBA00022448"/>
    </source>
</evidence>
<gene>
    <name evidence="7" type="primary">FGENESH: predicted gene_10.217</name>
    <name evidence="8" type="ORF">AAT19DRAFT_9551</name>
    <name evidence="7" type="ORF">BN2166_0053800</name>
</gene>
<feature type="transmembrane region" description="Helical" evidence="6">
    <location>
        <begin position="450"/>
        <end position="469"/>
    </location>
</feature>
<dbReference type="AlphaFoldDB" id="A0A0K3CIM9"/>
<dbReference type="PANTHER" id="PTHR43791">
    <property type="entry name" value="PERMEASE-RELATED"/>
    <property type="match status" value="1"/>
</dbReference>
<evidence type="ECO:0000313" key="9">
    <source>
        <dbReference type="Proteomes" id="UP000199069"/>
    </source>
</evidence>
<reference evidence="7 9" key="1">
    <citation type="submission" date="2015-07" db="EMBL/GenBank/DDBJ databases">
        <authorList>
            <person name="Cajimat M.N.B."/>
            <person name="Milazzo M.L."/>
            <person name="Fulhorst C.F."/>
        </authorList>
    </citation>
    <scope>NUCLEOTIDE SEQUENCE [LARGE SCALE GENOMIC DNA]</scope>
    <source>
        <strain evidence="7">Single colony</strain>
    </source>
</reference>
<comment type="subcellular location">
    <subcellularLocation>
        <location evidence="1">Membrane</location>
        <topology evidence="1">Multi-pass membrane protein</topology>
    </subcellularLocation>
</comment>
<feature type="transmembrane region" description="Helical" evidence="6">
    <location>
        <begin position="380"/>
        <end position="400"/>
    </location>
</feature>
<keyword evidence="9" id="KW-1185">Reference proteome</keyword>
<dbReference type="STRING" id="5286.A0A0K3CIM9"/>
<keyword evidence="2" id="KW-0813">Transport</keyword>
<feature type="transmembrane region" description="Helical" evidence="6">
    <location>
        <begin position="355"/>
        <end position="374"/>
    </location>
</feature>
<dbReference type="Gene3D" id="1.20.1250.20">
    <property type="entry name" value="MFS general substrate transporter like domains"/>
    <property type="match status" value="2"/>
</dbReference>
<dbReference type="InterPro" id="IPR036259">
    <property type="entry name" value="MFS_trans_sf"/>
</dbReference>
<feature type="transmembrane region" description="Helical" evidence="6">
    <location>
        <begin position="217"/>
        <end position="242"/>
    </location>
</feature>
<dbReference type="GO" id="GO:0022857">
    <property type="term" value="F:transmembrane transporter activity"/>
    <property type="evidence" value="ECO:0007669"/>
    <property type="project" value="InterPro"/>
</dbReference>
<keyword evidence="5 6" id="KW-0472">Membrane</keyword>
<dbReference type="OMA" id="IPFLMIW"/>
<evidence type="ECO:0000256" key="6">
    <source>
        <dbReference type="SAM" id="Phobius"/>
    </source>
</evidence>
<dbReference type="GO" id="GO:0016020">
    <property type="term" value="C:membrane"/>
    <property type="evidence" value="ECO:0007669"/>
    <property type="project" value="UniProtKB-SubCell"/>
</dbReference>
<dbReference type="EMBL" id="LCTV02000010">
    <property type="protein sequence ID" value="PRQ72212.1"/>
    <property type="molecule type" value="Genomic_DNA"/>
</dbReference>
<dbReference type="EMBL" id="CWKI01000010">
    <property type="protein sequence ID" value="CTR09519.1"/>
    <property type="molecule type" value="Genomic_DNA"/>
</dbReference>
<dbReference type="PANTHER" id="PTHR43791:SF51">
    <property type="entry name" value="MAJOR FACILITATOR SUPERFAMILY (MFS) PROFILE DOMAIN-CONTAINING PROTEIN"/>
    <property type="match status" value="1"/>
</dbReference>
<organism evidence="7 9">
    <name type="scientific">Rhodotorula toruloides</name>
    <name type="common">Yeast</name>
    <name type="synonym">Rhodosporidium toruloides</name>
    <dbReference type="NCBI Taxonomy" id="5286"/>
    <lineage>
        <taxon>Eukaryota</taxon>
        <taxon>Fungi</taxon>
        <taxon>Dikarya</taxon>
        <taxon>Basidiomycota</taxon>
        <taxon>Pucciniomycotina</taxon>
        <taxon>Microbotryomycetes</taxon>
        <taxon>Sporidiobolales</taxon>
        <taxon>Sporidiobolaceae</taxon>
        <taxon>Rhodotorula</taxon>
    </lineage>
</organism>
<sequence length="509" mass="56308">MSLSSSSEDLKNDASVAIDWKSPSELEATFPSDQDQEDRFASIDRKKLLRRIDKRILIYICITYMFVRLDLNNISNAGTMNSEVKHSLKQVLHLSAGQWAWVLSAFYYPYAVAEPICTFFVKATSPSIWLGRIFVSWGIVMACMAAVTKYGGLVACRALLGLLEGSYFTSVIYHWSFWYTPAEMAPRVLWLYVANSSSGGFSGLFAYAISFSDSAKIYGWQVLFILEGLITVALGIGMFVILPDWPSTSKWLSPLEQEYVVHHLHKDAPKQTAKTWDAKQIKRMFADPTFYFFSLFWACYAVSAWGIGTVLPFVIKDLGITDSAGTQLLQIPPAATGVAMCIISAYLIRNRGISAFAVTLAIIAGVLVSFAVFLKAKPAGLRYAAVCVISGSTTTAYACLWPRRVAALRGTSAAALGIGINNAISQLSGIVGPQVWRLNFGPRYETSAKISLAFCSADFVIVLILWWLMEYPHLPGWLKKRVLAQTQITEEDQEAAKRGETIGTGEEKR</sequence>
<keyword evidence="3 6" id="KW-0812">Transmembrane</keyword>
<evidence type="ECO:0000256" key="3">
    <source>
        <dbReference type="ARBA" id="ARBA00022692"/>
    </source>
</evidence>
<evidence type="ECO:0000256" key="5">
    <source>
        <dbReference type="ARBA" id="ARBA00023136"/>
    </source>
</evidence>
<evidence type="ECO:0000313" key="10">
    <source>
        <dbReference type="Proteomes" id="UP000239560"/>
    </source>
</evidence>
<feature type="transmembrane region" description="Helical" evidence="6">
    <location>
        <begin position="99"/>
        <end position="121"/>
    </location>
</feature>
<dbReference type="Proteomes" id="UP000199069">
    <property type="component" value="Unassembled WGS sequence"/>
</dbReference>
<feature type="transmembrane region" description="Helical" evidence="6">
    <location>
        <begin position="158"/>
        <end position="177"/>
    </location>
</feature>
<feature type="transmembrane region" description="Helical" evidence="6">
    <location>
        <begin position="189"/>
        <end position="211"/>
    </location>
</feature>
<keyword evidence="4 6" id="KW-1133">Transmembrane helix</keyword>
<dbReference type="SUPFAM" id="SSF103473">
    <property type="entry name" value="MFS general substrate transporter"/>
    <property type="match status" value="1"/>
</dbReference>
<accession>A0A0K3CIM9</accession>
<protein>
    <submittedName>
        <fullName evidence="7">BY PROTMAP: gi|472582030|gb|EMS19732.1| MFS transporter [Rhodosporidium toruloides NP11] gi|647394379|emb|CDR35608.1| RHTO0S01e03158g1_1 [Rhodosporidium toruloides]</fullName>
    </submittedName>
    <submittedName>
        <fullName evidence="8">MFS general substrate transporter</fullName>
    </submittedName>
</protein>
<evidence type="ECO:0000256" key="1">
    <source>
        <dbReference type="ARBA" id="ARBA00004141"/>
    </source>
</evidence>
<evidence type="ECO:0000313" key="8">
    <source>
        <dbReference type="EMBL" id="PRQ72212.1"/>
    </source>
</evidence>
<feature type="transmembrane region" description="Helical" evidence="6">
    <location>
        <begin position="290"/>
        <end position="315"/>
    </location>
</feature>
<dbReference type="Proteomes" id="UP000239560">
    <property type="component" value="Unassembled WGS sequence"/>
</dbReference>
<dbReference type="Pfam" id="PF07690">
    <property type="entry name" value="MFS_1"/>
    <property type="match status" value="1"/>
</dbReference>
<name>A0A0K3CIM9_RHOTO</name>
<feature type="transmembrane region" description="Helical" evidence="6">
    <location>
        <begin position="133"/>
        <end position="152"/>
    </location>
</feature>